<reference evidence="10" key="2">
    <citation type="submission" date="2021-04" db="EMBL/GenBank/DDBJ databases">
        <authorList>
            <person name="Gilroy R."/>
        </authorList>
    </citation>
    <scope>NUCLEOTIDE SEQUENCE</scope>
    <source>
        <strain evidence="10">ChiSxjej3B15-24422</strain>
    </source>
</reference>
<keyword evidence="5 7" id="KW-0808">Transferase</keyword>
<dbReference type="GO" id="GO:0005978">
    <property type="term" value="P:glycogen biosynthetic process"/>
    <property type="evidence" value="ECO:0007669"/>
    <property type="project" value="UniProtKB-UniRule"/>
</dbReference>
<keyword evidence="6 7" id="KW-0320">Glycogen biosynthesis</keyword>
<evidence type="ECO:0000259" key="8">
    <source>
        <dbReference type="Pfam" id="PF00534"/>
    </source>
</evidence>
<feature type="binding site" evidence="7">
    <location>
        <position position="16"/>
    </location>
    <ligand>
        <name>ADP-alpha-D-glucose</name>
        <dbReference type="ChEBI" id="CHEBI:57498"/>
    </ligand>
</feature>
<reference evidence="10" key="1">
    <citation type="journal article" date="2021" name="PeerJ">
        <title>Extensive microbial diversity within the chicken gut microbiome revealed by metagenomics and culture.</title>
        <authorList>
            <person name="Gilroy R."/>
            <person name="Ravi A."/>
            <person name="Getino M."/>
            <person name="Pursley I."/>
            <person name="Horton D.L."/>
            <person name="Alikhan N.F."/>
            <person name="Baker D."/>
            <person name="Gharbi K."/>
            <person name="Hall N."/>
            <person name="Watson M."/>
            <person name="Adriaenssens E.M."/>
            <person name="Foster-Nyarko E."/>
            <person name="Jarju S."/>
            <person name="Secka A."/>
            <person name="Antonio M."/>
            <person name="Oren A."/>
            <person name="Chaudhuri R.R."/>
            <person name="La Ragione R."/>
            <person name="Hildebrand F."/>
            <person name="Pallen M.J."/>
        </authorList>
    </citation>
    <scope>NUCLEOTIDE SEQUENCE</scope>
    <source>
        <strain evidence="10">ChiSxjej3B15-24422</strain>
    </source>
</reference>
<evidence type="ECO:0000313" key="11">
    <source>
        <dbReference type="Proteomes" id="UP000824007"/>
    </source>
</evidence>
<comment type="caution">
    <text evidence="10">The sequence shown here is derived from an EMBL/GenBank/DDBJ whole genome shotgun (WGS) entry which is preliminary data.</text>
</comment>
<evidence type="ECO:0000256" key="5">
    <source>
        <dbReference type="ARBA" id="ARBA00022679"/>
    </source>
</evidence>
<dbReference type="HAMAP" id="MF_00484">
    <property type="entry name" value="Glycogen_synth"/>
    <property type="match status" value="1"/>
</dbReference>
<feature type="domain" description="Glycosyl transferase family 1" evidence="8">
    <location>
        <begin position="291"/>
        <end position="449"/>
    </location>
</feature>
<evidence type="ECO:0000256" key="1">
    <source>
        <dbReference type="ARBA" id="ARBA00001478"/>
    </source>
</evidence>
<evidence type="ECO:0000256" key="2">
    <source>
        <dbReference type="ARBA" id="ARBA00002764"/>
    </source>
</evidence>
<dbReference type="InterPro" id="IPR013534">
    <property type="entry name" value="Starch_synth_cat_dom"/>
</dbReference>
<dbReference type="SUPFAM" id="SSF53756">
    <property type="entry name" value="UDP-Glycosyltransferase/glycogen phosphorylase"/>
    <property type="match status" value="1"/>
</dbReference>
<feature type="domain" description="Starch synthase catalytic" evidence="9">
    <location>
        <begin position="3"/>
        <end position="239"/>
    </location>
</feature>
<evidence type="ECO:0000256" key="3">
    <source>
        <dbReference type="ARBA" id="ARBA00010281"/>
    </source>
</evidence>
<dbReference type="InterPro" id="IPR011835">
    <property type="entry name" value="GS/SS"/>
</dbReference>
<evidence type="ECO:0000313" key="10">
    <source>
        <dbReference type="EMBL" id="HIY60407.1"/>
    </source>
</evidence>
<comment type="function">
    <text evidence="2 7">Synthesizes alpha-1,4-glucan chains using ADP-glucose.</text>
</comment>
<dbReference type="NCBIfam" id="NF001899">
    <property type="entry name" value="PRK00654.1-2"/>
    <property type="match status" value="1"/>
</dbReference>
<dbReference type="PANTHER" id="PTHR45825">
    <property type="entry name" value="GRANULE-BOUND STARCH SYNTHASE 1, CHLOROPLASTIC/AMYLOPLASTIC"/>
    <property type="match status" value="1"/>
</dbReference>
<accession>A0A9D1YSJ7</accession>
<evidence type="ECO:0000256" key="4">
    <source>
        <dbReference type="ARBA" id="ARBA00022676"/>
    </source>
</evidence>
<dbReference type="Proteomes" id="UP000824007">
    <property type="component" value="Unassembled WGS sequence"/>
</dbReference>
<organism evidence="10 11">
    <name type="scientific">Candidatus Eisenbergiella pullistercoris</name>
    <dbReference type="NCBI Taxonomy" id="2838555"/>
    <lineage>
        <taxon>Bacteria</taxon>
        <taxon>Bacillati</taxon>
        <taxon>Bacillota</taxon>
        <taxon>Clostridia</taxon>
        <taxon>Lachnospirales</taxon>
        <taxon>Lachnospiraceae</taxon>
        <taxon>Eisenbergiella</taxon>
    </lineage>
</organism>
<dbReference type="CDD" id="cd03791">
    <property type="entry name" value="GT5_Glycogen_synthase_DULL1-like"/>
    <property type="match status" value="1"/>
</dbReference>
<proteinExistence type="inferred from homology"/>
<comment type="pathway">
    <text evidence="7">Glycan biosynthesis; glycogen biosynthesis.</text>
</comment>
<sequence length="481" mass="55641">MKKILFVASEGVPFIKTGGLADVVGALPKCLDREYYDVRVILPKYVCMSQEMKDRLTYRTHFYMDFHWQNQYVGIMEAEVDGIKFYFIDNEYYFSGFKPYCDNALFEIEKFAFFSKAALSILPVIDFRPDLIHCHDWQTGLVPVYLHERFQGSDFYRGIKTVMTIHNLKFQGKWSIKEVQDITGLPMSFFTPDKLEAYKDANLLKGGLVYADAITTVSDTYAEEIKTPFYGEGLDGLMRARSGDLRGIVNGIDYDEYNPETDPFITKTFNAVNFRKEKVKNKRSLQADFGLNQDDRAMVIGVVSRLTDQKGFDLVAYVMDELCQDNVQLIVLGTGEERYENMFRHFAWKYQGKVSAQIYYSEAVAHRIYASSDAFLMPSLFEPCGLSQLIALRYGTVPIVRETGGLKDTVWPYNEYESTGTGFSFTNYNAHEMLGTIRYAEKIYYDKKREWNKIIDRGMAVDFSWNVSAKKYQEMYDWLIG</sequence>
<name>A0A9D1YSJ7_9FIRM</name>
<dbReference type="Pfam" id="PF08323">
    <property type="entry name" value="Glyco_transf_5"/>
    <property type="match status" value="1"/>
</dbReference>
<keyword evidence="4 7" id="KW-0328">Glycosyltransferase</keyword>
<comment type="similarity">
    <text evidence="3 7">Belongs to the glycosyltransferase 1 family. Bacterial/plant glycogen synthase subfamily.</text>
</comment>
<dbReference type="AlphaFoldDB" id="A0A9D1YSJ7"/>
<dbReference type="EC" id="2.4.1.21" evidence="7"/>
<dbReference type="GO" id="GO:0004373">
    <property type="term" value="F:alpha-1,4-glucan glucosyltransferase (UDP-glucose donor) activity"/>
    <property type="evidence" value="ECO:0007669"/>
    <property type="project" value="InterPro"/>
</dbReference>
<dbReference type="NCBIfam" id="TIGR02095">
    <property type="entry name" value="glgA"/>
    <property type="match status" value="1"/>
</dbReference>
<comment type="catalytic activity">
    <reaction evidence="1 7">
        <text>[(1-&gt;4)-alpha-D-glucosyl](n) + ADP-alpha-D-glucose = [(1-&gt;4)-alpha-D-glucosyl](n+1) + ADP + H(+)</text>
        <dbReference type="Rhea" id="RHEA:18189"/>
        <dbReference type="Rhea" id="RHEA-COMP:9584"/>
        <dbReference type="Rhea" id="RHEA-COMP:9587"/>
        <dbReference type="ChEBI" id="CHEBI:15378"/>
        <dbReference type="ChEBI" id="CHEBI:15444"/>
        <dbReference type="ChEBI" id="CHEBI:57498"/>
        <dbReference type="ChEBI" id="CHEBI:456216"/>
        <dbReference type="EC" id="2.4.1.21"/>
    </reaction>
</comment>
<evidence type="ECO:0000259" key="9">
    <source>
        <dbReference type="Pfam" id="PF08323"/>
    </source>
</evidence>
<evidence type="ECO:0000256" key="7">
    <source>
        <dbReference type="HAMAP-Rule" id="MF_00484"/>
    </source>
</evidence>
<evidence type="ECO:0000256" key="6">
    <source>
        <dbReference type="ARBA" id="ARBA00023056"/>
    </source>
</evidence>
<dbReference type="PANTHER" id="PTHR45825:SF11">
    <property type="entry name" value="ALPHA AMYLASE DOMAIN-CONTAINING PROTEIN"/>
    <property type="match status" value="1"/>
</dbReference>
<dbReference type="Pfam" id="PF00534">
    <property type="entry name" value="Glycos_transf_1"/>
    <property type="match status" value="1"/>
</dbReference>
<dbReference type="NCBIfam" id="NF001898">
    <property type="entry name" value="PRK00654.1-1"/>
    <property type="match status" value="1"/>
</dbReference>
<dbReference type="EMBL" id="DXDD01000088">
    <property type="protein sequence ID" value="HIY60407.1"/>
    <property type="molecule type" value="Genomic_DNA"/>
</dbReference>
<protein>
    <recommendedName>
        <fullName evidence="7">Glycogen synthase</fullName>
        <ecNumber evidence="7">2.4.1.21</ecNumber>
    </recommendedName>
    <alternativeName>
        <fullName evidence="7">Starch [bacterial glycogen] synthase</fullName>
    </alternativeName>
</protein>
<dbReference type="GO" id="GO:0009011">
    <property type="term" value="F:alpha-1,4-glucan glucosyltransferase (ADP-glucose donor) activity"/>
    <property type="evidence" value="ECO:0007669"/>
    <property type="project" value="UniProtKB-UniRule"/>
</dbReference>
<dbReference type="InterPro" id="IPR001296">
    <property type="entry name" value="Glyco_trans_1"/>
</dbReference>
<dbReference type="Gene3D" id="3.40.50.2000">
    <property type="entry name" value="Glycogen Phosphorylase B"/>
    <property type="match status" value="2"/>
</dbReference>
<gene>
    <name evidence="7 10" type="primary">glgA</name>
    <name evidence="10" type="ORF">H9831_06995</name>
</gene>